<sequence length="242" mass="28800">MGDMWMMYPDAGVCKMIGLLFHEHDMAVSRTVMREYFLTYEPELLRQQKVNRLKHCRFWVAGVNDIWAIDQHDKWLRFGLALHTGIEPFSGHILWTKVWHSNRNPQLILSYYLESVEFFRYIPMITQSDPRMENFGVANAQTLLHQMHDPTLEGFVQHRWMHAKKNIKPEIAWSQLRQHFSPGFEVLLEAGMDAGWYDPDNTLQLMVFHWVFIPWLQVELNNYQDHINHSAKRHDNKKASLP</sequence>
<dbReference type="InParanoid" id="A0A0C2Z3Z6"/>
<dbReference type="Proteomes" id="UP000053989">
    <property type="component" value="Unassembled WGS sequence"/>
</dbReference>
<dbReference type="InterPro" id="IPR058913">
    <property type="entry name" value="Integrase_dom_put"/>
</dbReference>
<reference evidence="2 3" key="1">
    <citation type="submission" date="2014-04" db="EMBL/GenBank/DDBJ databases">
        <authorList>
            <consortium name="DOE Joint Genome Institute"/>
            <person name="Kuo A."/>
            <person name="Kohler A."/>
            <person name="Nagy L.G."/>
            <person name="Floudas D."/>
            <person name="Copeland A."/>
            <person name="Barry K.W."/>
            <person name="Cichocki N."/>
            <person name="Veneault-Fourrey C."/>
            <person name="LaButti K."/>
            <person name="Lindquist E.A."/>
            <person name="Lipzen A."/>
            <person name="Lundell T."/>
            <person name="Morin E."/>
            <person name="Murat C."/>
            <person name="Sun H."/>
            <person name="Tunlid A."/>
            <person name="Henrissat B."/>
            <person name="Grigoriev I.V."/>
            <person name="Hibbett D.S."/>
            <person name="Martin F."/>
            <person name="Nordberg H.P."/>
            <person name="Cantor M.N."/>
            <person name="Hua S.X."/>
        </authorList>
    </citation>
    <scope>NUCLEOTIDE SEQUENCE [LARGE SCALE GENOMIC DNA]</scope>
    <source>
        <strain evidence="2 3">Foug A</strain>
    </source>
</reference>
<protein>
    <recommendedName>
        <fullName evidence="1">Integrase core domain-containing protein</fullName>
    </recommendedName>
</protein>
<organism evidence="2 3">
    <name type="scientific">Scleroderma citrinum Foug A</name>
    <dbReference type="NCBI Taxonomy" id="1036808"/>
    <lineage>
        <taxon>Eukaryota</taxon>
        <taxon>Fungi</taxon>
        <taxon>Dikarya</taxon>
        <taxon>Basidiomycota</taxon>
        <taxon>Agaricomycotina</taxon>
        <taxon>Agaricomycetes</taxon>
        <taxon>Agaricomycetidae</taxon>
        <taxon>Boletales</taxon>
        <taxon>Sclerodermatineae</taxon>
        <taxon>Sclerodermataceae</taxon>
        <taxon>Scleroderma</taxon>
    </lineage>
</organism>
<proteinExistence type="predicted"/>
<accession>A0A0C2Z3Z6</accession>
<name>A0A0C2Z3Z6_9AGAM</name>
<dbReference type="EMBL" id="KN822113">
    <property type="protein sequence ID" value="KIM56628.1"/>
    <property type="molecule type" value="Genomic_DNA"/>
</dbReference>
<dbReference type="STRING" id="1036808.A0A0C2Z3Z6"/>
<reference evidence="3" key="2">
    <citation type="submission" date="2015-01" db="EMBL/GenBank/DDBJ databases">
        <title>Evolutionary Origins and Diversification of the Mycorrhizal Mutualists.</title>
        <authorList>
            <consortium name="DOE Joint Genome Institute"/>
            <consortium name="Mycorrhizal Genomics Consortium"/>
            <person name="Kohler A."/>
            <person name="Kuo A."/>
            <person name="Nagy L.G."/>
            <person name="Floudas D."/>
            <person name="Copeland A."/>
            <person name="Barry K.W."/>
            <person name="Cichocki N."/>
            <person name="Veneault-Fourrey C."/>
            <person name="LaButti K."/>
            <person name="Lindquist E.A."/>
            <person name="Lipzen A."/>
            <person name="Lundell T."/>
            <person name="Morin E."/>
            <person name="Murat C."/>
            <person name="Riley R."/>
            <person name="Ohm R."/>
            <person name="Sun H."/>
            <person name="Tunlid A."/>
            <person name="Henrissat B."/>
            <person name="Grigoriev I.V."/>
            <person name="Hibbett D.S."/>
            <person name="Martin F."/>
        </authorList>
    </citation>
    <scope>NUCLEOTIDE SEQUENCE [LARGE SCALE GENOMIC DNA]</scope>
    <source>
        <strain evidence="3">Foug A</strain>
    </source>
</reference>
<dbReference type="PANTHER" id="PTHR46177:SF1">
    <property type="entry name" value="INTEGRASE CATALYTIC DOMAIN-CONTAINING PROTEIN"/>
    <property type="match status" value="1"/>
</dbReference>
<evidence type="ECO:0000313" key="3">
    <source>
        <dbReference type="Proteomes" id="UP000053989"/>
    </source>
</evidence>
<gene>
    <name evidence="2" type="ORF">SCLCIDRAFT_29468</name>
</gene>
<evidence type="ECO:0000259" key="1">
    <source>
        <dbReference type="Pfam" id="PF24764"/>
    </source>
</evidence>
<dbReference type="OrthoDB" id="5946233at2759"/>
<feature type="domain" description="Integrase core" evidence="1">
    <location>
        <begin position="59"/>
        <end position="238"/>
    </location>
</feature>
<dbReference type="HOGENOM" id="CLU_038374_0_0_1"/>
<dbReference type="AlphaFoldDB" id="A0A0C2Z3Z6"/>
<dbReference type="Pfam" id="PF24764">
    <property type="entry name" value="rva_4"/>
    <property type="match status" value="1"/>
</dbReference>
<keyword evidence="3" id="KW-1185">Reference proteome</keyword>
<evidence type="ECO:0000313" key="2">
    <source>
        <dbReference type="EMBL" id="KIM56628.1"/>
    </source>
</evidence>
<dbReference type="PANTHER" id="PTHR46177">
    <property type="entry name" value="INTEGRASE CATALYTIC DOMAIN-CONTAINING PROTEIN"/>
    <property type="match status" value="1"/>
</dbReference>